<comment type="similarity">
    <text evidence="2">Belongs to the G-protein coupled receptor 1 family.</text>
</comment>
<keyword evidence="10" id="KW-0807">Transducer</keyword>
<keyword evidence="3" id="KW-1003">Cell membrane</keyword>
<proteinExistence type="inferred from homology"/>
<feature type="transmembrane region" description="Helical" evidence="12">
    <location>
        <begin position="431"/>
        <end position="454"/>
    </location>
</feature>
<dbReference type="Proteomes" id="UP001458880">
    <property type="component" value="Unassembled WGS sequence"/>
</dbReference>
<evidence type="ECO:0000256" key="4">
    <source>
        <dbReference type="ARBA" id="ARBA00022692"/>
    </source>
</evidence>
<sequence length="514" mass="58197">MEPQIPVLKSNNDLFQSQKKTIMRRLGQCMGCGGLPILFHSVVIARDTKTGNMSVSCKVTVRREVSEKFAIVINIWRCDSTGNPDNCEIFVKNYNATSVCRLLSAKNQLWTTFLDHFDMEAKCPIKPMKYVLGHCINFIATVANIAVAIDDKTDEDLVYRITGDITIDSISDSASPLLSTTESPSSWTSRRRRASTFHEGDSRDESPLHRWRGKRGTSFHEIRSTDLSEDSAKSEPSESNALPLLPPCTCPYFGDKPSEKCQPPPPPAEVKIIPSDQMTLQISPKLTLEVEKQTTPIVSPVKRSMLTKTRNNTHNDASSNNIMVTWESRKSHRRGSSFGSTRTTLTTNQRTPLLLRRAATLRHNGHAAIGLTEKNKNPSSPCLLQKYNYNSATTTRVGTVRSHHSRNSSVISRNSSRHGRIIRLEQKATKVLGVVFFTFVILWAPFFVLNLLPIVCEQCEKNVDPWVFQFVTWLGYASSMVNPIFYTIFNKVFRQAFKKVLMCKYRNHTWRPHR</sequence>
<keyword evidence="9 14" id="KW-0675">Receptor</keyword>
<gene>
    <name evidence="14" type="ORF">QE152_g5203</name>
</gene>
<feature type="transmembrane region" description="Helical" evidence="12">
    <location>
        <begin position="466"/>
        <end position="489"/>
    </location>
</feature>
<evidence type="ECO:0000256" key="7">
    <source>
        <dbReference type="ARBA" id="ARBA00023136"/>
    </source>
</evidence>
<keyword evidence="4 12" id="KW-0812">Transmembrane</keyword>
<dbReference type="AlphaFoldDB" id="A0AAW1MQB9"/>
<evidence type="ECO:0000256" key="10">
    <source>
        <dbReference type="ARBA" id="ARBA00023224"/>
    </source>
</evidence>
<dbReference type="PROSITE" id="PS50262">
    <property type="entry name" value="G_PROTEIN_RECEP_F1_2"/>
    <property type="match status" value="1"/>
</dbReference>
<keyword evidence="6" id="KW-0297">G-protein coupled receptor</keyword>
<comment type="subcellular location">
    <subcellularLocation>
        <location evidence="1">Cell membrane</location>
        <topology evidence="1">Multi-pass membrane protein</topology>
    </subcellularLocation>
</comment>
<name>A0AAW1MQB9_POPJA</name>
<evidence type="ECO:0000256" key="12">
    <source>
        <dbReference type="SAM" id="Phobius"/>
    </source>
</evidence>
<dbReference type="PANTHER" id="PTHR24248">
    <property type="entry name" value="ADRENERGIC RECEPTOR-RELATED G-PROTEIN COUPLED RECEPTOR"/>
    <property type="match status" value="1"/>
</dbReference>
<dbReference type="EMBL" id="JASPKY010000029">
    <property type="protein sequence ID" value="KAK9751334.1"/>
    <property type="molecule type" value="Genomic_DNA"/>
</dbReference>
<evidence type="ECO:0000259" key="13">
    <source>
        <dbReference type="PROSITE" id="PS50262"/>
    </source>
</evidence>
<evidence type="ECO:0000256" key="8">
    <source>
        <dbReference type="ARBA" id="ARBA00023157"/>
    </source>
</evidence>
<dbReference type="PANTHER" id="PTHR24248:SF125">
    <property type="entry name" value="DOPAMINE D2-LIKE RECEPTOR"/>
    <property type="match status" value="1"/>
</dbReference>
<dbReference type="Pfam" id="PF00001">
    <property type="entry name" value="7tm_1"/>
    <property type="match status" value="1"/>
</dbReference>
<keyword evidence="15" id="KW-1185">Reference proteome</keyword>
<keyword evidence="7 12" id="KW-0472">Membrane</keyword>
<dbReference type="InterPro" id="IPR017452">
    <property type="entry name" value="GPCR_Rhodpsn_7TM"/>
</dbReference>
<dbReference type="PRINTS" id="PR00237">
    <property type="entry name" value="GPCRRHODOPSN"/>
</dbReference>
<evidence type="ECO:0000256" key="5">
    <source>
        <dbReference type="ARBA" id="ARBA00022989"/>
    </source>
</evidence>
<feature type="region of interest" description="Disordered" evidence="11">
    <location>
        <begin position="175"/>
        <end position="243"/>
    </location>
</feature>
<organism evidence="14 15">
    <name type="scientific">Popillia japonica</name>
    <name type="common">Japanese beetle</name>
    <dbReference type="NCBI Taxonomy" id="7064"/>
    <lineage>
        <taxon>Eukaryota</taxon>
        <taxon>Metazoa</taxon>
        <taxon>Ecdysozoa</taxon>
        <taxon>Arthropoda</taxon>
        <taxon>Hexapoda</taxon>
        <taxon>Insecta</taxon>
        <taxon>Pterygota</taxon>
        <taxon>Neoptera</taxon>
        <taxon>Endopterygota</taxon>
        <taxon>Coleoptera</taxon>
        <taxon>Polyphaga</taxon>
        <taxon>Scarabaeiformia</taxon>
        <taxon>Scarabaeidae</taxon>
        <taxon>Rutelinae</taxon>
        <taxon>Popillia</taxon>
    </lineage>
</organism>
<evidence type="ECO:0000256" key="2">
    <source>
        <dbReference type="ARBA" id="ARBA00010663"/>
    </source>
</evidence>
<evidence type="ECO:0000313" key="14">
    <source>
        <dbReference type="EMBL" id="KAK9751334.1"/>
    </source>
</evidence>
<keyword evidence="8" id="KW-1015">Disulfide bond</keyword>
<feature type="compositionally biased region" description="Basic and acidic residues" evidence="11">
    <location>
        <begin position="218"/>
        <end position="236"/>
    </location>
</feature>
<feature type="compositionally biased region" description="Low complexity" evidence="11">
    <location>
        <begin position="175"/>
        <end position="188"/>
    </location>
</feature>
<evidence type="ECO:0000256" key="11">
    <source>
        <dbReference type="SAM" id="MobiDB-lite"/>
    </source>
</evidence>
<evidence type="ECO:0000313" key="15">
    <source>
        <dbReference type="Proteomes" id="UP001458880"/>
    </source>
</evidence>
<evidence type="ECO:0000256" key="9">
    <source>
        <dbReference type="ARBA" id="ARBA00023170"/>
    </source>
</evidence>
<keyword evidence="5 12" id="KW-1133">Transmembrane helix</keyword>
<dbReference type="Gene3D" id="1.20.1070.10">
    <property type="entry name" value="Rhodopsin 7-helix transmembrane proteins"/>
    <property type="match status" value="1"/>
</dbReference>
<feature type="domain" description="G-protein coupled receptors family 1 profile" evidence="13">
    <location>
        <begin position="411"/>
        <end position="486"/>
    </location>
</feature>
<comment type="caution">
    <text evidence="14">The sequence shown here is derived from an EMBL/GenBank/DDBJ whole genome shotgun (WGS) entry which is preliminary data.</text>
</comment>
<evidence type="ECO:0000256" key="1">
    <source>
        <dbReference type="ARBA" id="ARBA00004651"/>
    </source>
</evidence>
<dbReference type="GO" id="GO:0005886">
    <property type="term" value="C:plasma membrane"/>
    <property type="evidence" value="ECO:0007669"/>
    <property type="project" value="UniProtKB-SubCell"/>
</dbReference>
<dbReference type="InterPro" id="IPR000276">
    <property type="entry name" value="GPCR_Rhodpsn"/>
</dbReference>
<dbReference type="SUPFAM" id="SSF81321">
    <property type="entry name" value="Family A G protein-coupled receptor-like"/>
    <property type="match status" value="1"/>
</dbReference>
<protein>
    <submittedName>
        <fullName evidence="14">7 transmembrane receptor (Rhodopsin family)</fullName>
    </submittedName>
</protein>
<feature type="compositionally biased region" description="Basic and acidic residues" evidence="11">
    <location>
        <begin position="196"/>
        <end position="208"/>
    </location>
</feature>
<accession>A0AAW1MQB9</accession>
<reference evidence="14 15" key="1">
    <citation type="journal article" date="2024" name="BMC Genomics">
        <title>De novo assembly and annotation of Popillia japonica's genome with initial clues to its potential as an invasive pest.</title>
        <authorList>
            <person name="Cucini C."/>
            <person name="Boschi S."/>
            <person name="Funari R."/>
            <person name="Cardaioli E."/>
            <person name="Iannotti N."/>
            <person name="Marturano G."/>
            <person name="Paoli F."/>
            <person name="Bruttini M."/>
            <person name="Carapelli A."/>
            <person name="Frati F."/>
            <person name="Nardi F."/>
        </authorList>
    </citation>
    <scope>NUCLEOTIDE SEQUENCE [LARGE SCALE GENOMIC DNA]</scope>
    <source>
        <strain evidence="14">DMR45628</strain>
    </source>
</reference>
<dbReference type="GO" id="GO:0004930">
    <property type="term" value="F:G protein-coupled receptor activity"/>
    <property type="evidence" value="ECO:0007669"/>
    <property type="project" value="UniProtKB-KW"/>
</dbReference>
<evidence type="ECO:0000256" key="3">
    <source>
        <dbReference type="ARBA" id="ARBA00022475"/>
    </source>
</evidence>
<evidence type="ECO:0000256" key="6">
    <source>
        <dbReference type="ARBA" id="ARBA00023040"/>
    </source>
</evidence>